<dbReference type="EMBL" id="CP132302">
    <property type="protein sequence ID" value="WLR98683.1"/>
    <property type="molecule type" value="Genomic_DNA"/>
</dbReference>
<dbReference type="GO" id="GO:0035925">
    <property type="term" value="F:mRNA 3'-UTR AU-rich region binding"/>
    <property type="evidence" value="ECO:0007669"/>
    <property type="project" value="TreeGrafter"/>
</dbReference>
<dbReference type="NCBIfam" id="NF008024">
    <property type="entry name" value="PRK10754.1"/>
    <property type="match status" value="1"/>
</dbReference>
<dbReference type="GO" id="GO:0070402">
    <property type="term" value="F:NADPH binding"/>
    <property type="evidence" value="ECO:0007669"/>
    <property type="project" value="TreeGrafter"/>
</dbReference>
<proteinExistence type="predicted"/>
<keyword evidence="2" id="KW-1185">Reference proteome</keyword>
<dbReference type="SMART" id="SM00829">
    <property type="entry name" value="PKS_ER"/>
    <property type="match status" value="1"/>
</dbReference>
<evidence type="ECO:0000313" key="1">
    <source>
        <dbReference type="EMBL" id="WLR98683.1"/>
    </source>
</evidence>
<accession>A0AA50CP19</accession>
<dbReference type="PANTHER" id="PTHR48106">
    <property type="entry name" value="QUINONE OXIDOREDUCTASE PIG3-RELATED"/>
    <property type="match status" value="1"/>
</dbReference>
<dbReference type="AlphaFoldDB" id="A0AA50CP19"/>
<dbReference type="PANTHER" id="PTHR48106:SF13">
    <property type="entry name" value="QUINONE OXIDOREDUCTASE-RELATED"/>
    <property type="match status" value="1"/>
</dbReference>
<dbReference type="InterPro" id="IPR020843">
    <property type="entry name" value="ER"/>
</dbReference>
<protein>
    <submittedName>
        <fullName evidence="1">Quinone oxidoreductase</fullName>
    </submittedName>
</protein>
<name>A0AA50CP19_9HYPH</name>
<dbReference type="InterPro" id="IPR036291">
    <property type="entry name" value="NAD(P)-bd_dom_sf"/>
</dbReference>
<sequence length="323" mass="34208">MTKAIVIRSLGGPEVLKLEDVVLEAPGPGEVQIRQAAVGLNFIDVYFRTGLYKTELPFIPGKEGAGIVTALGEGVTEFAVGDRVAYASADGAYTAERNVATRHLVRVPDGISLETAAAMMLKGMTAQYLLLQTYQVKPGSVILFHAAAGGVGLIAGQWAKALGATVIGTAGSQAKIDLALAHGYDHVIDYGKEDFAARVRELTDGKGVDVVYDSVGKDTFPKSLDCLKPRGLFVSFGNSSGPVEAFNMGLLAQKGSLFATRPTLFAYIATREALDACANSLFDIVQSNKVRININQTYPLADAGRAHTDLETRKTSGTTLLIP</sequence>
<dbReference type="InterPro" id="IPR011032">
    <property type="entry name" value="GroES-like_sf"/>
</dbReference>
<dbReference type="Proteomes" id="UP001234585">
    <property type="component" value="Chromosome"/>
</dbReference>
<dbReference type="Pfam" id="PF00107">
    <property type="entry name" value="ADH_zinc_N"/>
    <property type="match status" value="1"/>
</dbReference>
<organism evidence="1 2">
    <name type="scientific">Shinella sumterensis</name>
    <dbReference type="NCBI Taxonomy" id="1967501"/>
    <lineage>
        <taxon>Bacteria</taxon>
        <taxon>Pseudomonadati</taxon>
        <taxon>Pseudomonadota</taxon>
        <taxon>Alphaproteobacteria</taxon>
        <taxon>Hyphomicrobiales</taxon>
        <taxon>Rhizobiaceae</taxon>
        <taxon>Shinella</taxon>
    </lineage>
</organism>
<reference evidence="1 2" key="1">
    <citation type="submission" date="2023-08" db="EMBL/GenBank/DDBJ databases">
        <title>Pathogen: clinical or host-associated sample.</title>
        <authorList>
            <person name="Hergert J."/>
            <person name="Casey R."/>
            <person name="Wagner J."/>
            <person name="Young E.L."/>
            <person name="Oakeson K.F."/>
        </authorList>
    </citation>
    <scope>NUCLEOTIDE SEQUENCE [LARGE SCALE GENOMIC DNA]</scope>
    <source>
        <strain evidence="1 2">1760953</strain>
    </source>
</reference>
<dbReference type="RefSeq" id="WP_160872259.1">
    <property type="nucleotide sequence ID" value="NZ_CP132302.1"/>
</dbReference>
<dbReference type="GO" id="GO:0005829">
    <property type="term" value="C:cytosol"/>
    <property type="evidence" value="ECO:0007669"/>
    <property type="project" value="TreeGrafter"/>
</dbReference>
<dbReference type="Gene3D" id="3.90.180.10">
    <property type="entry name" value="Medium-chain alcohol dehydrogenases, catalytic domain"/>
    <property type="match status" value="1"/>
</dbReference>
<dbReference type="SUPFAM" id="SSF50129">
    <property type="entry name" value="GroES-like"/>
    <property type="match status" value="1"/>
</dbReference>
<dbReference type="GO" id="GO:0003960">
    <property type="term" value="F:quinone reductase (NADPH) activity"/>
    <property type="evidence" value="ECO:0007669"/>
    <property type="project" value="InterPro"/>
</dbReference>
<dbReference type="CDD" id="cd05286">
    <property type="entry name" value="QOR2"/>
    <property type="match status" value="1"/>
</dbReference>
<dbReference type="FunFam" id="3.40.50.720:FF:000053">
    <property type="entry name" value="Quinone oxidoreductase 1"/>
    <property type="match status" value="1"/>
</dbReference>
<dbReference type="InterPro" id="IPR013154">
    <property type="entry name" value="ADH-like_N"/>
</dbReference>
<evidence type="ECO:0000313" key="2">
    <source>
        <dbReference type="Proteomes" id="UP001234585"/>
    </source>
</evidence>
<gene>
    <name evidence="1" type="ORF">Q9313_06545</name>
</gene>
<dbReference type="InterPro" id="IPR013149">
    <property type="entry name" value="ADH-like_C"/>
</dbReference>
<dbReference type="InterPro" id="IPR047618">
    <property type="entry name" value="QOR-like"/>
</dbReference>
<dbReference type="SUPFAM" id="SSF51735">
    <property type="entry name" value="NAD(P)-binding Rossmann-fold domains"/>
    <property type="match status" value="1"/>
</dbReference>
<dbReference type="Gene3D" id="3.40.50.720">
    <property type="entry name" value="NAD(P)-binding Rossmann-like Domain"/>
    <property type="match status" value="1"/>
</dbReference>
<dbReference type="Pfam" id="PF08240">
    <property type="entry name" value="ADH_N"/>
    <property type="match status" value="1"/>
</dbReference>